<keyword evidence="2" id="KW-1185">Reference proteome</keyword>
<dbReference type="Proteomes" id="UP000781958">
    <property type="component" value="Unassembled WGS sequence"/>
</dbReference>
<reference evidence="1 2" key="1">
    <citation type="submission" date="2021-03" db="EMBL/GenBank/DDBJ databases">
        <title>Genomic Encyclopedia of Type Strains, Phase III (KMG-III): the genomes of soil and plant-associated and newly described type strains.</title>
        <authorList>
            <person name="Whitman W."/>
        </authorList>
    </citation>
    <scope>NUCLEOTIDE SEQUENCE [LARGE SCALE GENOMIC DNA]</scope>
    <source>
        <strain evidence="1 2">IMMIB AFH-6</strain>
    </source>
</reference>
<protein>
    <submittedName>
        <fullName evidence="1">Uncharacterized protein</fullName>
    </submittedName>
</protein>
<proteinExistence type="predicted"/>
<gene>
    <name evidence="1" type="ORF">J2851_002871</name>
</gene>
<sequence length="632" mass="69189">MPRVTQIKTNFTAGEVSRRLLGRGDLRAYDNGALSLRNLFIHPTGGITRRSGLAFVDGVRGDGRLVAFEFNTEQTYLLVFSDGKIDVYEDDVRAATVDAPWTAAQLAQITWTQSADTLLVCHPDVPPRKLTRGGADGHWTLSDWSYVTDGEKVLMPFYRFADAAVTVTPSGTTGAITVTASAPVFDPKHDGTRLRIQGKQLRVTGVVSATQVNATVVEALPNANATTVWDEQSFSPLRGWPVSAAFHQDRLVIGGSRDLPNRLWLSRSADLWNFDLGTGKDDEAIEFGILSDQVNAIRAVFSGRHLQLFTSGAEYMVSGDPLTPQNIQVTRQTRIGSPVDRSVPPRDVDGATLFVSRNGKEIREFLYTDTEAAYQANDLALLARHLVVNPRDQDYDQSRRLMFVAMEDGSLGALTVYRLEQVTAWTRLETDGAVRSVAVVGDEVYALVDRAGRWSVERFDDDLNLDAALVGEHDTPTAVWSGLDHLEGRTLSVVADGVVRGSTTVAAGKIVLDPPARRVEAGLPYTHLVEPLPVSLLGQAGVPDPVRLVSVTFRLEETAALSADLGRGVQELPLHRTGPQPAGGVPARISGDRKLRTLGWRRDFDRPLWRIRQDAPLPFTLLSVTMELKVND</sequence>
<dbReference type="RefSeq" id="WP_209766945.1">
    <property type="nucleotide sequence ID" value="NZ_JAGINP010000009.1"/>
</dbReference>
<comment type="caution">
    <text evidence="1">The sequence shown here is derived from an EMBL/GenBank/DDBJ whole genome shotgun (WGS) entry which is preliminary data.</text>
</comment>
<evidence type="ECO:0000313" key="1">
    <source>
        <dbReference type="EMBL" id="MBP2293089.1"/>
    </source>
</evidence>
<name>A0ABS4SLI2_9PROT</name>
<accession>A0ABS4SLI2</accession>
<evidence type="ECO:0000313" key="2">
    <source>
        <dbReference type="Proteomes" id="UP000781958"/>
    </source>
</evidence>
<organism evidence="1 2">
    <name type="scientific">Azospirillum rugosum</name>
    <dbReference type="NCBI Taxonomy" id="416170"/>
    <lineage>
        <taxon>Bacteria</taxon>
        <taxon>Pseudomonadati</taxon>
        <taxon>Pseudomonadota</taxon>
        <taxon>Alphaproteobacteria</taxon>
        <taxon>Rhodospirillales</taxon>
        <taxon>Azospirillaceae</taxon>
        <taxon>Azospirillum</taxon>
    </lineage>
</organism>
<dbReference type="EMBL" id="JAGINP010000009">
    <property type="protein sequence ID" value="MBP2293089.1"/>
    <property type="molecule type" value="Genomic_DNA"/>
</dbReference>